<sequence length="149" mass="17762">GDLYLIKGNDNENGILCMKFIQLKKKVNYNEPKDDDIHLYYGSKSGQILLIDSEQKIIDSLKLFKKVLKSILLRYAYLQRFIYFLIQLIVLFKESKELLEKIKRFTKINSTMIQKDIQEIKVILLEKIKNYFIFIRHITEGMNQKIIIL</sequence>
<dbReference type="EMBL" id="ASPP01028542">
    <property type="protein sequence ID" value="ETO05101.1"/>
    <property type="molecule type" value="Genomic_DNA"/>
</dbReference>
<protein>
    <submittedName>
        <fullName evidence="1">Uncharacterized protein</fullName>
    </submittedName>
</protein>
<dbReference type="AlphaFoldDB" id="X6LUN9"/>
<evidence type="ECO:0000313" key="2">
    <source>
        <dbReference type="Proteomes" id="UP000023152"/>
    </source>
</evidence>
<comment type="caution">
    <text evidence="1">The sequence shown here is derived from an EMBL/GenBank/DDBJ whole genome shotgun (WGS) entry which is preliminary data.</text>
</comment>
<name>X6LUN9_RETFI</name>
<keyword evidence="2" id="KW-1185">Reference proteome</keyword>
<dbReference type="Proteomes" id="UP000023152">
    <property type="component" value="Unassembled WGS sequence"/>
</dbReference>
<organism evidence="1 2">
    <name type="scientific">Reticulomyxa filosa</name>
    <dbReference type="NCBI Taxonomy" id="46433"/>
    <lineage>
        <taxon>Eukaryota</taxon>
        <taxon>Sar</taxon>
        <taxon>Rhizaria</taxon>
        <taxon>Retaria</taxon>
        <taxon>Foraminifera</taxon>
        <taxon>Monothalamids</taxon>
        <taxon>Reticulomyxidae</taxon>
        <taxon>Reticulomyxa</taxon>
    </lineage>
</organism>
<feature type="non-terminal residue" evidence="1">
    <location>
        <position position="1"/>
    </location>
</feature>
<proteinExistence type="predicted"/>
<accession>X6LUN9</accession>
<reference evidence="1 2" key="1">
    <citation type="journal article" date="2013" name="Curr. Biol.">
        <title>The Genome of the Foraminiferan Reticulomyxa filosa.</title>
        <authorList>
            <person name="Glockner G."/>
            <person name="Hulsmann N."/>
            <person name="Schleicher M."/>
            <person name="Noegel A.A."/>
            <person name="Eichinger L."/>
            <person name="Gallinger C."/>
            <person name="Pawlowski J."/>
            <person name="Sierra R."/>
            <person name="Euteneuer U."/>
            <person name="Pillet L."/>
            <person name="Moustafa A."/>
            <person name="Platzer M."/>
            <person name="Groth M."/>
            <person name="Szafranski K."/>
            <person name="Schliwa M."/>
        </authorList>
    </citation>
    <scope>NUCLEOTIDE SEQUENCE [LARGE SCALE GENOMIC DNA]</scope>
</reference>
<evidence type="ECO:0000313" key="1">
    <source>
        <dbReference type="EMBL" id="ETO05101.1"/>
    </source>
</evidence>
<gene>
    <name evidence="1" type="ORF">RFI_32295</name>
</gene>